<dbReference type="PROSITE" id="PS51257">
    <property type="entry name" value="PROKAR_LIPOPROTEIN"/>
    <property type="match status" value="1"/>
</dbReference>
<dbReference type="InterPro" id="IPR036412">
    <property type="entry name" value="HAD-like_sf"/>
</dbReference>
<protein>
    <submittedName>
        <fullName evidence="3">HAD family acid phosphatase</fullName>
    </submittedName>
</protein>
<reference evidence="3 4" key="1">
    <citation type="submission" date="2024-06" db="EMBL/GenBank/DDBJ databases">
        <authorList>
            <person name="Lee S.D."/>
        </authorList>
    </citation>
    <scope>NUCLEOTIDE SEQUENCE [LARGE SCALE GENOMIC DNA]</scope>
    <source>
        <strain evidence="3 4">N1-10</strain>
    </source>
</reference>
<evidence type="ECO:0000313" key="4">
    <source>
        <dbReference type="Proteomes" id="UP001592581"/>
    </source>
</evidence>
<proteinExistence type="predicted"/>
<evidence type="ECO:0000256" key="2">
    <source>
        <dbReference type="SAM" id="SignalP"/>
    </source>
</evidence>
<keyword evidence="4" id="KW-1185">Reference proteome</keyword>
<keyword evidence="1 2" id="KW-0732">Signal</keyword>
<comment type="caution">
    <text evidence="3">The sequence shown here is derived from an EMBL/GenBank/DDBJ whole genome shotgun (WGS) entry which is preliminary data.</text>
</comment>
<dbReference type="InterPro" id="IPR023214">
    <property type="entry name" value="HAD_sf"/>
</dbReference>
<dbReference type="InterPro" id="IPR006311">
    <property type="entry name" value="TAT_signal"/>
</dbReference>
<name>A0ABV6XMG6_9ACTN</name>
<dbReference type="InterPro" id="IPR005519">
    <property type="entry name" value="Acid_phosphat_B-like"/>
</dbReference>
<feature type="chain" id="PRO_5047066749" evidence="2">
    <location>
        <begin position="33"/>
        <end position="216"/>
    </location>
</feature>
<dbReference type="PANTHER" id="PTHR31284:SF10">
    <property type="entry name" value="ACID PHOSPHATASE-LIKE PROTEIN"/>
    <property type="match status" value="1"/>
</dbReference>
<dbReference type="Gene3D" id="3.40.50.1000">
    <property type="entry name" value="HAD superfamily/HAD-like"/>
    <property type="match status" value="1"/>
</dbReference>
<evidence type="ECO:0000256" key="1">
    <source>
        <dbReference type="ARBA" id="ARBA00022729"/>
    </source>
</evidence>
<dbReference type="EMBL" id="JBEUKS010000004">
    <property type="protein sequence ID" value="MFC1439435.1"/>
    <property type="molecule type" value="Genomic_DNA"/>
</dbReference>
<accession>A0ABV6XMG6</accession>
<dbReference type="PANTHER" id="PTHR31284">
    <property type="entry name" value="ACID PHOSPHATASE-LIKE PROTEIN"/>
    <property type="match status" value="1"/>
</dbReference>
<gene>
    <name evidence="3" type="ORF">ABUW04_14325</name>
</gene>
<sequence>MNAARRSTFSAAAVTLACAAALGLGLAAPAAAAPARAASAAVSTSTSTAAASTVSYATWLADATAATAPAQAYLQQRVAAVSSTKGLAIVLDIDNTSLASYFSSGYPVPATPPVLALAQYATAHGVKVFFVTGRPDLIDAATEYNLTSVGYTVDGLYSRNVLQLLESLQTFKTAARKQIEANGYDIVANVGNSASDLAGGYADATFKLPDYDGLLD</sequence>
<evidence type="ECO:0000313" key="3">
    <source>
        <dbReference type="EMBL" id="MFC1439435.1"/>
    </source>
</evidence>
<dbReference type="SUPFAM" id="SSF56784">
    <property type="entry name" value="HAD-like"/>
    <property type="match status" value="1"/>
</dbReference>
<dbReference type="RefSeq" id="WP_380564868.1">
    <property type="nucleotide sequence ID" value="NZ_JBEUKS010000004.1"/>
</dbReference>
<dbReference type="Proteomes" id="UP001592581">
    <property type="component" value="Unassembled WGS sequence"/>
</dbReference>
<dbReference type="Pfam" id="PF03767">
    <property type="entry name" value="Acid_phosphat_B"/>
    <property type="match status" value="1"/>
</dbReference>
<organism evidence="3 4">
    <name type="scientific">Streptacidiphilus jeojiensis</name>
    <dbReference type="NCBI Taxonomy" id="3229225"/>
    <lineage>
        <taxon>Bacteria</taxon>
        <taxon>Bacillati</taxon>
        <taxon>Actinomycetota</taxon>
        <taxon>Actinomycetes</taxon>
        <taxon>Kitasatosporales</taxon>
        <taxon>Streptomycetaceae</taxon>
        <taxon>Streptacidiphilus</taxon>
    </lineage>
</organism>
<feature type="signal peptide" evidence="2">
    <location>
        <begin position="1"/>
        <end position="32"/>
    </location>
</feature>
<dbReference type="PROSITE" id="PS51318">
    <property type="entry name" value="TAT"/>
    <property type="match status" value="1"/>
</dbReference>